<keyword evidence="3" id="KW-1185">Reference proteome</keyword>
<accession>A0ABQ2E460</accession>
<dbReference type="CDD" id="cd12108">
    <property type="entry name" value="Hr-like"/>
    <property type="match status" value="1"/>
</dbReference>
<evidence type="ECO:0000259" key="1">
    <source>
        <dbReference type="Pfam" id="PF01814"/>
    </source>
</evidence>
<dbReference type="RefSeq" id="WP_189107469.1">
    <property type="nucleotide sequence ID" value="NZ_BMMV01000006.1"/>
</dbReference>
<sequence length="196" mass="21588">MNSAIQAGADSRDMIGAHVSYRREFGALPQVVSAVAADDTARAAVVAAHIQLIVNQLHAHHTSEDDGVWPKLHERCPAELEPLVVTMAEQHLSLDRHLRELETSAQRWAGTGSAADRDSVVDAAERLLPPLHEHLDLEEAKVLPLIDGYLSQREWDAVVHSGVEKIPKSKLPQIMGITLYDSDAEMRRIMSKSMPS</sequence>
<reference evidence="3" key="1">
    <citation type="journal article" date="2019" name="Int. J. Syst. Evol. Microbiol.">
        <title>The Global Catalogue of Microorganisms (GCM) 10K type strain sequencing project: providing services to taxonomists for standard genome sequencing and annotation.</title>
        <authorList>
            <consortium name="The Broad Institute Genomics Platform"/>
            <consortium name="The Broad Institute Genome Sequencing Center for Infectious Disease"/>
            <person name="Wu L."/>
            <person name="Ma J."/>
        </authorList>
    </citation>
    <scope>NUCLEOTIDE SEQUENCE [LARGE SCALE GENOMIC DNA]</scope>
    <source>
        <strain evidence="3">CGMCC 4.7275</strain>
    </source>
</reference>
<feature type="domain" description="Hemerythrin-like" evidence="1">
    <location>
        <begin position="17"/>
        <end position="146"/>
    </location>
</feature>
<name>A0ABQ2E460_9ACTN</name>
<evidence type="ECO:0000313" key="2">
    <source>
        <dbReference type="EMBL" id="GGJ92606.1"/>
    </source>
</evidence>
<dbReference type="Pfam" id="PF01814">
    <property type="entry name" value="Hemerythrin"/>
    <property type="match status" value="1"/>
</dbReference>
<proteinExistence type="predicted"/>
<dbReference type="EMBL" id="BMMV01000006">
    <property type="protein sequence ID" value="GGJ92606.1"/>
    <property type="molecule type" value="Genomic_DNA"/>
</dbReference>
<dbReference type="Gene3D" id="1.20.120.520">
    <property type="entry name" value="nmb1532 protein domain like"/>
    <property type="match status" value="1"/>
</dbReference>
<dbReference type="InterPro" id="IPR012312">
    <property type="entry name" value="Hemerythrin-like"/>
</dbReference>
<comment type="caution">
    <text evidence="2">The sequence shown here is derived from an EMBL/GenBank/DDBJ whole genome shotgun (WGS) entry which is preliminary data.</text>
</comment>
<protein>
    <recommendedName>
        <fullName evidence="1">Hemerythrin-like domain-containing protein</fullName>
    </recommendedName>
</protein>
<gene>
    <name evidence="2" type="ORF">GCM10011583_25070</name>
</gene>
<organism evidence="2 3">
    <name type="scientific">Streptomyces camponoticapitis</name>
    <dbReference type="NCBI Taxonomy" id="1616125"/>
    <lineage>
        <taxon>Bacteria</taxon>
        <taxon>Bacillati</taxon>
        <taxon>Actinomycetota</taxon>
        <taxon>Actinomycetes</taxon>
        <taxon>Kitasatosporales</taxon>
        <taxon>Streptomycetaceae</taxon>
        <taxon>Streptomyces</taxon>
    </lineage>
</organism>
<evidence type="ECO:0000313" key="3">
    <source>
        <dbReference type="Proteomes" id="UP000660265"/>
    </source>
</evidence>
<dbReference type="Proteomes" id="UP000660265">
    <property type="component" value="Unassembled WGS sequence"/>
</dbReference>